<protein>
    <submittedName>
        <fullName evidence="1">Uncharacterized protein</fullName>
    </submittedName>
</protein>
<gene>
    <name evidence="1" type="ORF">NAEGRDRAFT_78874</name>
</gene>
<dbReference type="KEGG" id="ngr:NAEGRDRAFT_78874"/>
<dbReference type="GeneID" id="8861411"/>
<sequence>MLQQRLQSSSSKSIWMRIKQSSASSLLLLLIVISYCCLQVNALDDNQFKTSPSFALRDVFQIDSSLNSSFIQLQDSIAAVSLAGNQEEELKNIFIDPNHHALSYYHKVLSEMDLLVYFHTNDYCAREYNLYAMSLLDSIVNTIEKVRAKHGKNFNLPDETLLTTRESKAVNLKVAQFNCLSSEYNGLLCDKILGDSWRNSCKQDLPSFFELSLGMKTSLNADRVKVMDEYVVNRLRFLPSKKRPETSLNGIANVIRVNKIGRQQDEDNKVQIRITADSTQEEILNENNEYIRKGLTIPHLVSDLKDSILQFLKSQYEFTEFDGDKESMLATRQFPRSYLFYEECDFKELFNQTNPTKKVRPMNLMLLHKGPADHEFPRTIISNYIEVTSALLREISAGLVYVCSGEAIKAFEATRDINGQGNFGTILVHNFLYGKRQSEIQDRGLLLFYNPVITNITSSEQLHLFRGEPYDAQFVKADSKALMKHINLMMKQTKAVNSFADWRDTNFFMLRGLTPLNEAIYHSIKTWLIKSVEQEQDLISIEKELIPFHNLIKEILTNSTILRDSRVVSKEYPSQLPDDNIEYSDKMIESCTIVDEYLTEMLASFNRAAQVTKKDFWSFINEKISQIQQELIKAKKTMGEECGKVCEELYSKLFVINSFKINEEQLMTL</sequence>
<name>D2V7B0_NAEGR</name>
<evidence type="ECO:0000313" key="1">
    <source>
        <dbReference type="EMBL" id="EFC47344.1"/>
    </source>
</evidence>
<proteinExistence type="predicted"/>
<dbReference type="OrthoDB" id="10255223at2759"/>
<accession>D2V7B0</accession>
<evidence type="ECO:0000313" key="2">
    <source>
        <dbReference type="Proteomes" id="UP000006671"/>
    </source>
</evidence>
<reference evidence="1 2" key="1">
    <citation type="journal article" date="2010" name="Cell">
        <title>The genome of Naegleria gruberi illuminates early eukaryotic versatility.</title>
        <authorList>
            <person name="Fritz-Laylin L.K."/>
            <person name="Prochnik S.E."/>
            <person name="Ginger M.L."/>
            <person name="Dacks J.B."/>
            <person name="Carpenter M.L."/>
            <person name="Field M.C."/>
            <person name="Kuo A."/>
            <person name="Paredez A."/>
            <person name="Chapman J."/>
            <person name="Pham J."/>
            <person name="Shu S."/>
            <person name="Neupane R."/>
            <person name="Cipriano M."/>
            <person name="Mancuso J."/>
            <person name="Tu H."/>
            <person name="Salamov A."/>
            <person name="Lindquist E."/>
            <person name="Shapiro H."/>
            <person name="Lucas S."/>
            <person name="Grigoriev I.V."/>
            <person name="Cande W.Z."/>
            <person name="Fulton C."/>
            <person name="Rokhsar D.S."/>
            <person name="Dawson S.C."/>
        </authorList>
    </citation>
    <scope>NUCLEOTIDE SEQUENCE [LARGE SCALE GENOMIC DNA]</scope>
    <source>
        <strain evidence="1 2">NEG-M</strain>
    </source>
</reference>
<dbReference type="Proteomes" id="UP000006671">
    <property type="component" value="Unassembled WGS sequence"/>
</dbReference>
<dbReference type="RefSeq" id="XP_002680088.1">
    <property type="nucleotide sequence ID" value="XM_002680042.1"/>
</dbReference>
<keyword evidence="2" id="KW-1185">Reference proteome</keyword>
<dbReference type="AlphaFoldDB" id="D2V7B0"/>
<dbReference type="VEuPathDB" id="AmoebaDB:NAEGRDRAFT_78874"/>
<dbReference type="InParanoid" id="D2V7B0"/>
<organism evidence="2">
    <name type="scientific">Naegleria gruberi</name>
    <name type="common">Amoeba</name>
    <dbReference type="NCBI Taxonomy" id="5762"/>
    <lineage>
        <taxon>Eukaryota</taxon>
        <taxon>Discoba</taxon>
        <taxon>Heterolobosea</taxon>
        <taxon>Tetramitia</taxon>
        <taxon>Eutetramitia</taxon>
        <taxon>Vahlkampfiidae</taxon>
        <taxon>Naegleria</taxon>
    </lineage>
</organism>
<dbReference type="EMBL" id="GG738855">
    <property type="protein sequence ID" value="EFC47344.1"/>
    <property type="molecule type" value="Genomic_DNA"/>
</dbReference>